<feature type="compositionally biased region" description="Low complexity" evidence="8">
    <location>
        <begin position="1345"/>
        <end position="1358"/>
    </location>
</feature>
<dbReference type="GO" id="GO:0005774">
    <property type="term" value="C:vacuolar membrane"/>
    <property type="evidence" value="ECO:0007669"/>
    <property type="project" value="UniProtKB-SubCell"/>
</dbReference>
<feature type="region of interest" description="Disordered" evidence="8">
    <location>
        <begin position="782"/>
        <end position="815"/>
    </location>
</feature>
<dbReference type="InterPro" id="IPR040040">
    <property type="entry name" value="ATG11"/>
</dbReference>
<name>A0A8H7S8Y3_9FUNG</name>
<evidence type="ECO:0000256" key="1">
    <source>
        <dbReference type="ARBA" id="ARBA00009729"/>
    </source>
</evidence>
<comment type="function">
    <text evidence="6">Involved in cytoplasm to vacuole transport (Cvt), pexophagy, mitophagy and nucleophagy. Recruits mitochondria for their selective degradation via autophagy (mitophagy) during starvation. Works as scaffold proteins that recruit ATG proteins to the pre-autophagosome (PAS), the site of vesicle/autophagosome formation. Required for the Cvt vesicles completion.</text>
</comment>
<feature type="region of interest" description="Disordered" evidence="8">
    <location>
        <begin position="1439"/>
        <end position="1488"/>
    </location>
</feature>
<dbReference type="EMBL" id="JAEPRB010000052">
    <property type="protein sequence ID" value="KAG2223902.1"/>
    <property type="molecule type" value="Genomic_DNA"/>
</dbReference>
<dbReference type="GO" id="GO:0061709">
    <property type="term" value="P:reticulophagy"/>
    <property type="evidence" value="ECO:0007669"/>
    <property type="project" value="TreeGrafter"/>
</dbReference>
<dbReference type="PANTHER" id="PTHR13222">
    <property type="entry name" value="RB1-INDUCIBLE COILED-COIL"/>
    <property type="match status" value="1"/>
</dbReference>
<keyword evidence="6" id="KW-0926">Vacuole</keyword>
<sequence length="1488" mass="169262">MKIYRAETGRHVRWSSQNATIDSLEEFKRSIEKYTGVPIDCQILMTSFGTQVKASQLNEVITATGDKEYLVFVYDRHYLNAAEDEVIKLLDLETPSLEQKIPPFDGPSSVHTLARVKGITSPNLVETCQLYLELFSDFDSYSQVLIQTLSTHAQLSKNTVNEQKMQSMAINVAMTNLESHSYMANQNITTFSSFAEKELAKHSSLVESTELNLTVLQNIRLHPVILNNIIISDDNNVDNEKEGARLLMDFIDTLRIDKAKNGARELCTTLGQELQELHDLSIDLKHYEKDLQKQITEYQDLQSLDAVVLDIQEILQKAQFLREKIKRDLSRVYNKISELLHVPISSLTNNTSNSINIIATTASSLSTGSTLTTDVGIQLGASGSTNIHSTTTTTTLTSHAKKTLEAFSHLAEIHIHDYLPKLHGYETTLRQKVVTLILAKRKSIERFLENMGIVSQLQSEIAAVAPRIEDTNRWISTFQDENYTMDLEALQEIIFAYGYLLIEVVRRKEYNTILAESANAIADLLAGYRTEETKRREDFVRNILRTLPFEVKDIESESTTHCEVSTISAQQNKLDITRKDIIDFIRILGQYYGSSQHQNRSSPISNRRISFSNILKRGSSPSDNSRHIQNSKHTTMQQSSITRGTDKFVDLLHVMSQQLDGLRAEFFKALETTFFSTGTSDGSTANEYKGTMSSPFSKERALLSFNSMEMELRQKSKALLNAEEKAKKYESRVVILEKILEKKTIAGGNSGSNNNNVNTIIKYNSNSPSSLTSSAYSVLDNGSGSGGGQHLSLSSSEDKLAVPTTDATATTKDQSKEIDQLKEIVREQEDLISSLQHQLHNEQNQMEIIKDENEQEREDLRLQIQELEQLLEEERQTYEDNRQSLLKEAQYKDNLADIRIASAEDDWRAKIEELQEQIDQERTDNQKRIKILEQVHQDDIQNISNDLLESKERNDALEKKNTKLQEDLEKLYNEYENYRVTANAEKKATKQRLQQLDDTEQARDQIKQQLAKTRDMVTRAENDWMNKHQALEEILQQRRNIHNTLVALVMQHSRPINISMGEEDIQTLLHILKESLETLATDANSSKEKLMIIQQDHGQLLSRMNKFDEERMELYSTGTQMAEKLEEFRKSLFYELTHQLQLSVDEEEAKAMTKKLIISGEHDDLAIWTRVLQTVGSMDCVKFVERIRSKVRDAHELTRRWKREYKDLREKYNKVSNCGHDKIAFRNFQTGDVALFLPTRNSTGKPWAAFNINAPHYFLKPSNSVVQQMITREWLVARITSITEHTVNVADPHSNPYGLTEGLTYYHLEVENWRTNRHRKHSSKKSTKSSTATLSSNKGKEPENITSPISTTQSSSPSALAFSKSYTTSLPDTGLASISSPTTTTTTDTQRNNNNYDNINNNISSNMASSSSASLSNNFVARPSFPTSLSTSNVIHSYIPFSSPPNSTSSAERRHSIGFFTPQEQQEQQQSSQQLPIDSTMMWTQTPQ</sequence>
<evidence type="ECO:0000256" key="6">
    <source>
        <dbReference type="RuleBase" id="RU367075"/>
    </source>
</evidence>
<dbReference type="GO" id="GO:0034517">
    <property type="term" value="P:ribophagy"/>
    <property type="evidence" value="ECO:0007669"/>
    <property type="project" value="TreeGrafter"/>
</dbReference>
<feature type="compositionally biased region" description="Low complexity" evidence="8">
    <location>
        <begin position="1463"/>
        <end position="1474"/>
    </location>
</feature>
<dbReference type="GO" id="GO:0034045">
    <property type="term" value="C:phagophore assembly site membrane"/>
    <property type="evidence" value="ECO:0007669"/>
    <property type="project" value="UniProtKB-SubCell"/>
</dbReference>
<comment type="similarity">
    <text evidence="1 6">Belongs to the ATG11 family.</text>
</comment>
<dbReference type="GO" id="GO:0000422">
    <property type="term" value="P:autophagy of mitochondrion"/>
    <property type="evidence" value="ECO:0007669"/>
    <property type="project" value="TreeGrafter"/>
</dbReference>
<proteinExistence type="inferred from homology"/>
<evidence type="ECO:0000259" key="10">
    <source>
        <dbReference type="Pfam" id="PF10377"/>
    </source>
</evidence>
<feature type="domain" description="Autophagy-related protein 11 C-terminal" evidence="10">
    <location>
        <begin position="1185"/>
        <end position="1311"/>
    </location>
</feature>
<dbReference type="Pfam" id="PF10377">
    <property type="entry name" value="ATG11"/>
    <property type="match status" value="1"/>
</dbReference>
<evidence type="ECO:0000256" key="8">
    <source>
        <dbReference type="SAM" id="MobiDB-lite"/>
    </source>
</evidence>
<dbReference type="GO" id="GO:0019901">
    <property type="term" value="F:protein kinase binding"/>
    <property type="evidence" value="ECO:0007669"/>
    <property type="project" value="TreeGrafter"/>
</dbReference>
<dbReference type="OrthoDB" id="447953at2759"/>
<evidence type="ECO:0000256" key="5">
    <source>
        <dbReference type="ARBA" id="ARBA00023054"/>
    </source>
</evidence>
<gene>
    <name evidence="11" type="ORF">INT45_009354</name>
</gene>
<evidence type="ECO:0000313" key="12">
    <source>
        <dbReference type="Proteomes" id="UP000646827"/>
    </source>
</evidence>
<organism evidence="11 12">
    <name type="scientific">Circinella minor</name>
    <dbReference type="NCBI Taxonomy" id="1195481"/>
    <lineage>
        <taxon>Eukaryota</taxon>
        <taxon>Fungi</taxon>
        <taxon>Fungi incertae sedis</taxon>
        <taxon>Mucoromycota</taxon>
        <taxon>Mucoromycotina</taxon>
        <taxon>Mucoromycetes</taxon>
        <taxon>Mucorales</taxon>
        <taxon>Lichtheimiaceae</taxon>
        <taxon>Circinella</taxon>
    </lineage>
</organism>
<dbReference type="InterPro" id="IPR045326">
    <property type="entry name" value="ATG17-like_dom"/>
</dbReference>
<protein>
    <recommendedName>
        <fullName evidence="6">Autophagy-related protein 11</fullName>
    </recommendedName>
</protein>
<evidence type="ECO:0000313" key="11">
    <source>
        <dbReference type="EMBL" id="KAG2223902.1"/>
    </source>
</evidence>
<feature type="compositionally biased region" description="Polar residues" evidence="8">
    <location>
        <begin position="619"/>
        <end position="640"/>
    </location>
</feature>
<evidence type="ECO:0000259" key="9">
    <source>
        <dbReference type="Pfam" id="PF04108"/>
    </source>
</evidence>
<dbReference type="Pfam" id="PF04108">
    <property type="entry name" value="ATG17_like"/>
    <property type="match status" value="1"/>
</dbReference>
<feature type="coiled-coil region" evidence="7">
    <location>
        <begin position="705"/>
        <end position="739"/>
    </location>
</feature>
<keyword evidence="6" id="KW-0472">Membrane</keyword>
<dbReference type="GO" id="GO:1903599">
    <property type="term" value="P:positive regulation of autophagy of mitochondrion"/>
    <property type="evidence" value="ECO:0007669"/>
    <property type="project" value="UniProtKB-UniRule"/>
</dbReference>
<dbReference type="Proteomes" id="UP000646827">
    <property type="component" value="Unassembled WGS sequence"/>
</dbReference>
<dbReference type="InterPro" id="IPR019460">
    <property type="entry name" value="Atg11_C"/>
</dbReference>
<feature type="region of interest" description="Disordered" evidence="8">
    <location>
        <begin position="1316"/>
        <end position="1358"/>
    </location>
</feature>
<keyword evidence="3 6" id="KW-0653">Protein transport</keyword>
<comment type="subcellular location">
    <subcellularLocation>
        <location evidence="6">Preautophagosomal structure membrane</location>
        <topology evidence="6">Peripheral membrane protein</topology>
    </subcellularLocation>
    <subcellularLocation>
        <location evidence="6">Vacuole membrane</location>
        <topology evidence="6">Peripheral membrane protein</topology>
    </subcellularLocation>
    <text evidence="6">During pexophagy, accumulates in the vacuolar membrane region, where the peroxisomes contact the vacuole.</text>
</comment>
<evidence type="ECO:0000256" key="4">
    <source>
        <dbReference type="ARBA" id="ARBA00023006"/>
    </source>
</evidence>
<feature type="region of interest" description="Disordered" evidence="8">
    <location>
        <begin position="615"/>
        <end position="640"/>
    </location>
</feature>
<keyword evidence="4 6" id="KW-0072">Autophagy</keyword>
<keyword evidence="5 7" id="KW-0175">Coiled coil</keyword>
<feature type="region of interest" description="Disordered" evidence="8">
    <location>
        <begin position="1372"/>
        <end position="1403"/>
    </location>
</feature>
<comment type="subunit">
    <text evidence="6">Homodimer.</text>
</comment>
<dbReference type="GO" id="GO:1990316">
    <property type="term" value="C:Atg1/ULK1 kinase complex"/>
    <property type="evidence" value="ECO:0007669"/>
    <property type="project" value="TreeGrafter"/>
</dbReference>
<keyword evidence="2 6" id="KW-0813">Transport</keyword>
<feature type="coiled-coil region" evidence="7">
    <location>
        <begin position="277"/>
        <end position="304"/>
    </location>
</feature>
<comment type="caution">
    <text evidence="11">The sequence shown here is derived from an EMBL/GenBank/DDBJ whole genome shotgun (WGS) entry which is preliminary data.</text>
</comment>
<dbReference type="GO" id="GO:0060090">
    <property type="term" value="F:molecular adaptor activity"/>
    <property type="evidence" value="ECO:0007669"/>
    <property type="project" value="TreeGrafter"/>
</dbReference>
<evidence type="ECO:0000256" key="7">
    <source>
        <dbReference type="SAM" id="Coils"/>
    </source>
</evidence>
<dbReference type="GO" id="GO:0015031">
    <property type="term" value="P:protein transport"/>
    <property type="evidence" value="ECO:0007669"/>
    <property type="project" value="UniProtKB-KW"/>
</dbReference>
<evidence type="ECO:0000256" key="2">
    <source>
        <dbReference type="ARBA" id="ARBA00022448"/>
    </source>
</evidence>
<dbReference type="GO" id="GO:0000045">
    <property type="term" value="P:autophagosome assembly"/>
    <property type="evidence" value="ECO:0007669"/>
    <property type="project" value="UniProtKB-UniRule"/>
</dbReference>
<evidence type="ECO:0000256" key="3">
    <source>
        <dbReference type="ARBA" id="ARBA00022927"/>
    </source>
</evidence>
<keyword evidence="12" id="KW-1185">Reference proteome</keyword>
<feature type="compositionally biased region" description="Low complexity" evidence="8">
    <location>
        <begin position="1376"/>
        <end position="1403"/>
    </location>
</feature>
<accession>A0A8H7S8Y3</accession>
<dbReference type="PANTHER" id="PTHR13222:SF1">
    <property type="entry name" value="RB1-INDUCIBLE COILED-COIL PROTEIN 1"/>
    <property type="match status" value="1"/>
</dbReference>
<feature type="domain" description="Autophagy protein ATG17-like" evidence="9">
    <location>
        <begin position="142"/>
        <end position="543"/>
    </location>
</feature>
<dbReference type="GO" id="GO:0034727">
    <property type="term" value="P:piecemeal microautophagy of the nucleus"/>
    <property type="evidence" value="ECO:0007669"/>
    <property type="project" value="TreeGrafter"/>
</dbReference>
<feature type="compositionally biased region" description="Polar residues" evidence="8">
    <location>
        <begin position="1475"/>
        <end position="1488"/>
    </location>
</feature>
<feature type="compositionally biased region" description="Basic residues" evidence="8">
    <location>
        <begin position="1316"/>
        <end position="1327"/>
    </location>
</feature>
<reference evidence="11 12" key="1">
    <citation type="submission" date="2020-12" db="EMBL/GenBank/DDBJ databases">
        <title>Metabolic potential, ecology and presence of endohyphal bacteria is reflected in genomic diversity of Mucoromycotina.</title>
        <authorList>
            <person name="Muszewska A."/>
            <person name="Okrasinska A."/>
            <person name="Steczkiewicz K."/>
            <person name="Drgas O."/>
            <person name="Orlowska M."/>
            <person name="Perlinska-Lenart U."/>
            <person name="Aleksandrzak-Piekarczyk T."/>
            <person name="Szatraj K."/>
            <person name="Zielenkiewicz U."/>
            <person name="Pilsyk S."/>
            <person name="Malc E."/>
            <person name="Mieczkowski P."/>
            <person name="Kruszewska J.S."/>
            <person name="Biernat P."/>
            <person name="Pawlowska J."/>
        </authorList>
    </citation>
    <scope>NUCLEOTIDE SEQUENCE [LARGE SCALE GENOMIC DNA]</scope>
    <source>
        <strain evidence="11 12">CBS 142.35</strain>
    </source>
</reference>